<dbReference type="Proteomes" id="UP000765509">
    <property type="component" value="Unassembled WGS sequence"/>
</dbReference>
<comment type="caution">
    <text evidence="2">The sequence shown here is derived from an EMBL/GenBank/DDBJ whole genome shotgun (WGS) entry which is preliminary data.</text>
</comment>
<organism evidence="2 3">
    <name type="scientific">Austropuccinia psidii MF-1</name>
    <dbReference type="NCBI Taxonomy" id="1389203"/>
    <lineage>
        <taxon>Eukaryota</taxon>
        <taxon>Fungi</taxon>
        <taxon>Dikarya</taxon>
        <taxon>Basidiomycota</taxon>
        <taxon>Pucciniomycotina</taxon>
        <taxon>Pucciniomycetes</taxon>
        <taxon>Pucciniales</taxon>
        <taxon>Sphaerophragmiaceae</taxon>
        <taxon>Austropuccinia</taxon>
    </lineage>
</organism>
<gene>
    <name evidence="2" type="ORF">O181_073120</name>
</gene>
<proteinExistence type="predicted"/>
<protein>
    <submittedName>
        <fullName evidence="2">Uncharacterized protein</fullName>
    </submittedName>
</protein>
<name>A0A9Q3F9X8_9BASI</name>
<evidence type="ECO:0000313" key="2">
    <source>
        <dbReference type="EMBL" id="MBW0533405.1"/>
    </source>
</evidence>
<dbReference type="OrthoDB" id="2157866at2759"/>
<feature type="region of interest" description="Disordered" evidence="1">
    <location>
        <begin position="92"/>
        <end position="161"/>
    </location>
</feature>
<sequence>MSQRYILERSYGTHQRMESHQKFQTPGGEGNQYKGDSRHYPSYRRTAEPDRAYYDSFRLTRSRPTQLSTGFTPLSNQKISGQESQFFTIPGDFHKKTRNQGQKQDTFQPKAERVRANEPDAVGLGGRSTQEPEKAVNTSRFNSPNNRSITPTQNERSVFKP</sequence>
<feature type="region of interest" description="Disordered" evidence="1">
    <location>
        <begin position="1"/>
        <end position="49"/>
    </location>
</feature>
<keyword evidence="3" id="KW-1185">Reference proteome</keyword>
<dbReference type="AlphaFoldDB" id="A0A9Q3F9X8"/>
<reference evidence="2" key="1">
    <citation type="submission" date="2021-03" db="EMBL/GenBank/DDBJ databases">
        <title>Draft genome sequence of rust myrtle Austropuccinia psidii MF-1, a brazilian biotype.</title>
        <authorList>
            <person name="Quecine M.C."/>
            <person name="Pachon D.M.R."/>
            <person name="Bonatelli M.L."/>
            <person name="Correr F.H."/>
            <person name="Franceschini L.M."/>
            <person name="Leite T.F."/>
            <person name="Margarido G.R.A."/>
            <person name="Almeida C.A."/>
            <person name="Ferrarezi J.A."/>
            <person name="Labate C.A."/>
        </authorList>
    </citation>
    <scope>NUCLEOTIDE SEQUENCE</scope>
    <source>
        <strain evidence="2">MF-1</strain>
    </source>
</reference>
<dbReference type="EMBL" id="AVOT02038513">
    <property type="protein sequence ID" value="MBW0533405.1"/>
    <property type="molecule type" value="Genomic_DNA"/>
</dbReference>
<accession>A0A9Q3F9X8</accession>
<feature type="compositionally biased region" description="Basic and acidic residues" evidence="1">
    <location>
        <begin position="35"/>
        <end position="49"/>
    </location>
</feature>
<evidence type="ECO:0000256" key="1">
    <source>
        <dbReference type="SAM" id="MobiDB-lite"/>
    </source>
</evidence>
<evidence type="ECO:0000313" key="3">
    <source>
        <dbReference type="Proteomes" id="UP000765509"/>
    </source>
</evidence>
<feature type="compositionally biased region" description="Polar residues" evidence="1">
    <location>
        <begin position="136"/>
        <end position="161"/>
    </location>
</feature>